<proteinExistence type="predicted"/>
<name>A0A0F9L3F6_9ZZZZ</name>
<protein>
    <recommendedName>
        <fullName evidence="2">MalT-like TPR region domain-containing protein</fullName>
    </recommendedName>
</protein>
<dbReference type="EMBL" id="LAZR01012088">
    <property type="protein sequence ID" value="KKM43722.1"/>
    <property type="molecule type" value="Genomic_DNA"/>
</dbReference>
<evidence type="ECO:0000313" key="1">
    <source>
        <dbReference type="EMBL" id="KKM43722.1"/>
    </source>
</evidence>
<accession>A0A0F9L3F6</accession>
<sequence length="206" mass="24466">MNSLEKAQQCQDRIKQIINQEYNKWLDDAYRYGKAMLLKKKPQDINHLKAKEILKQIVDEEDTFIETNYQALIHLCDLYLTDLCEINDLKALDEIHPYLTQLKDIAKSQQSFWLLVEAYSFQAKLKLITFEFKEAQKLLTKALDIAEKYGQILLAERISMEQDELLNEKSRWETLEKSKAIMAERIELAHLNNQIVRMLRKRVYLN</sequence>
<dbReference type="AlphaFoldDB" id="A0A0F9L3F6"/>
<organism evidence="1">
    <name type="scientific">marine sediment metagenome</name>
    <dbReference type="NCBI Taxonomy" id="412755"/>
    <lineage>
        <taxon>unclassified sequences</taxon>
        <taxon>metagenomes</taxon>
        <taxon>ecological metagenomes</taxon>
    </lineage>
</organism>
<comment type="caution">
    <text evidence="1">The sequence shown here is derived from an EMBL/GenBank/DDBJ whole genome shotgun (WGS) entry which is preliminary data.</text>
</comment>
<evidence type="ECO:0008006" key="2">
    <source>
        <dbReference type="Google" id="ProtNLM"/>
    </source>
</evidence>
<reference evidence="1" key="1">
    <citation type="journal article" date="2015" name="Nature">
        <title>Complex archaea that bridge the gap between prokaryotes and eukaryotes.</title>
        <authorList>
            <person name="Spang A."/>
            <person name="Saw J.H."/>
            <person name="Jorgensen S.L."/>
            <person name="Zaremba-Niedzwiedzka K."/>
            <person name="Martijn J."/>
            <person name="Lind A.E."/>
            <person name="van Eijk R."/>
            <person name="Schleper C."/>
            <person name="Guy L."/>
            <person name="Ettema T.J."/>
        </authorList>
    </citation>
    <scope>NUCLEOTIDE SEQUENCE</scope>
</reference>
<gene>
    <name evidence="1" type="ORF">LCGC14_1562620</name>
</gene>